<proteinExistence type="predicted"/>
<sequence length="67" mass="7777">MQERKIIQIAVSESMAYHQITDDFDHSKTIIALCNDGTLWRRSTTTSGCECFKTEWTQIEDIPQPQE</sequence>
<name>A0A1V3L0R4_9PAST</name>
<evidence type="ECO:0000313" key="1">
    <source>
        <dbReference type="EMBL" id="OOF83519.1"/>
    </source>
</evidence>
<organism evidence="1 2">
    <name type="scientific">Rodentibacter ratti</name>
    <dbReference type="NCBI Taxonomy" id="1906745"/>
    <lineage>
        <taxon>Bacteria</taxon>
        <taxon>Pseudomonadati</taxon>
        <taxon>Pseudomonadota</taxon>
        <taxon>Gammaproteobacteria</taxon>
        <taxon>Pasteurellales</taxon>
        <taxon>Pasteurellaceae</taxon>
        <taxon>Rodentibacter</taxon>
    </lineage>
</organism>
<protein>
    <submittedName>
        <fullName evidence="1">Uncharacterized protein</fullName>
    </submittedName>
</protein>
<dbReference type="EMBL" id="MLAH01000062">
    <property type="protein sequence ID" value="OOF83519.1"/>
    <property type="molecule type" value="Genomic_DNA"/>
</dbReference>
<accession>A0A1V3L0R4</accession>
<dbReference type="Proteomes" id="UP000189549">
    <property type="component" value="Unassembled WGS sequence"/>
</dbReference>
<evidence type="ECO:0000313" key="2">
    <source>
        <dbReference type="Proteomes" id="UP000189549"/>
    </source>
</evidence>
<reference evidence="1 2" key="1">
    <citation type="submission" date="2016-10" db="EMBL/GenBank/DDBJ databases">
        <title>Rodentibacter gen. nov. and new species.</title>
        <authorList>
            <person name="Christensen H."/>
        </authorList>
    </citation>
    <scope>NUCLEOTIDE SEQUENCE [LARGE SCALE GENOMIC DNA]</scope>
    <source>
        <strain evidence="1 2">Ppn157</strain>
    </source>
</reference>
<gene>
    <name evidence="1" type="ORF">BKG93_09885</name>
</gene>
<dbReference type="RefSeq" id="WP_077476894.1">
    <property type="nucleotide sequence ID" value="NZ_MLAH01000062.1"/>
</dbReference>
<comment type="caution">
    <text evidence="1">The sequence shown here is derived from an EMBL/GenBank/DDBJ whole genome shotgun (WGS) entry which is preliminary data.</text>
</comment>
<dbReference type="AlphaFoldDB" id="A0A1V3L0R4"/>